<dbReference type="PANTHER" id="PTHR35910:SF1">
    <property type="entry name" value="2EXR DOMAIN-CONTAINING PROTEIN"/>
    <property type="match status" value="1"/>
</dbReference>
<gene>
    <name evidence="2" type="ORF">CC77DRAFT_1015208</name>
</gene>
<dbReference type="KEGG" id="aalt:CC77DRAFT_1015208"/>
<accession>A0A177E318</accession>
<dbReference type="InterPro" id="IPR045518">
    <property type="entry name" value="2EXR"/>
</dbReference>
<evidence type="ECO:0000259" key="1">
    <source>
        <dbReference type="Pfam" id="PF20150"/>
    </source>
</evidence>
<feature type="domain" description="2EXR" evidence="1">
    <location>
        <begin position="4"/>
        <end position="82"/>
    </location>
</feature>
<dbReference type="PANTHER" id="PTHR35910">
    <property type="entry name" value="2EXR DOMAIN-CONTAINING PROTEIN"/>
    <property type="match status" value="1"/>
</dbReference>
<name>A0A177E318_ALTAL</name>
<evidence type="ECO:0000313" key="3">
    <source>
        <dbReference type="Proteomes" id="UP000077248"/>
    </source>
</evidence>
<proteinExistence type="predicted"/>
<dbReference type="RefSeq" id="XP_018391272.1">
    <property type="nucleotide sequence ID" value="XM_018523976.1"/>
</dbReference>
<evidence type="ECO:0000313" key="2">
    <source>
        <dbReference type="EMBL" id="OAG25851.1"/>
    </source>
</evidence>
<dbReference type="GeneID" id="29109570"/>
<dbReference type="Proteomes" id="UP000077248">
    <property type="component" value="Unassembled WGS sequence"/>
</dbReference>
<dbReference type="VEuPathDB" id="FungiDB:CC77DRAFT_1015208"/>
<dbReference type="EMBL" id="KV441469">
    <property type="protein sequence ID" value="OAG25851.1"/>
    <property type="molecule type" value="Genomic_DNA"/>
</dbReference>
<reference evidence="2 3" key="1">
    <citation type="submission" date="2016-05" db="EMBL/GenBank/DDBJ databases">
        <title>Comparative analysis of secretome profiles of manganese(II)-oxidizing ascomycete fungi.</title>
        <authorList>
            <consortium name="DOE Joint Genome Institute"/>
            <person name="Zeiner C.A."/>
            <person name="Purvine S.O."/>
            <person name="Zink E.M."/>
            <person name="Wu S."/>
            <person name="Pasa-Tolic L."/>
            <person name="Chaput D.L."/>
            <person name="Haridas S."/>
            <person name="Grigoriev I.V."/>
            <person name="Santelli C.M."/>
            <person name="Hansel C.M."/>
        </authorList>
    </citation>
    <scope>NUCLEOTIDE SEQUENCE [LARGE SCALE GENOMIC DNA]</scope>
    <source>
        <strain evidence="2 3">SRC1lrK2f</strain>
    </source>
</reference>
<organism evidence="2 3">
    <name type="scientific">Alternaria alternata</name>
    <name type="common">Alternaria rot fungus</name>
    <name type="synonym">Torula alternata</name>
    <dbReference type="NCBI Taxonomy" id="5599"/>
    <lineage>
        <taxon>Eukaryota</taxon>
        <taxon>Fungi</taxon>
        <taxon>Dikarya</taxon>
        <taxon>Ascomycota</taxon>
        <taxon>Pezizomycotina</taxon>
        <taxon>Dothideomycetes</taxon>
        <taxon>Pleosporomycetidae</taxon>
        <taxon>Pleosporales</taxon>
        <taxon>Pleosporineae</taxon>
        <taxon>Pleosporaceae</taxon>
        <taxon>Alternaria</taxon>
        <taxon>Alternaria sect. Alternaria</taxon>
        <taxon>Alternaria alternata complex</taxon>
    </lineage>
</organism>
<protein>
    <recommendedName>
        <fullName evidence="1">2EXR domain-containing protein</fullName>
    </recommendedName>
</protein>
<dbReference type="Pfam" id="PF20150">
    <property type="entry name" value="2EXR"/>
    <property type="match status" value="1"/>
</dbReference>
<dbReference type="AlphaFoldDB" id="A0A177E318"/>
<dbReference type="OMA" id="REQIWKD"/>
<keyword evidence="3" id="KW-1185">Reference proteome</keyword>
<sequence>MTTFHPFPRLPLELREQIWKDTVEPRTVDVRRVRKGTERYGQLVSSTPIPAILQSCREARNLGLYRRIFFEVAPATKKSKVNNEAEIAMKRFFTLHERRAEEGPKEVGSPDMEQRYVWLDLNIDMVDIGASRFCNYESIASAVKRLKFERENSEEYFYHTESTELMKFASVEEIHIVCADGFWMWAGATHEHSWPCAEENLVFIDAFNGQVARGIEFETICIQTLEDAWLGAPGEAFSTDDET</sequence>